<evidence type="ECO:0000313" key="17">
    <source>
        <dbReference type="Ensembl" id="ENSSTUP00000111844.1"/>
    </source>
</evidence>
<keyword evidence="12" id="KW-0234">DNA repair</keyword>
<keyword evidence="18" id="KW-1185">Reference proteome</keyword>
<keyword evidence="6 14" id="KW-0645">Protease</keyword>
<keyword evidence="7" id="KW-0227">DNA damage</keyword>
<keyword evidence="9 14" id="KW-0378">Hydrolase</keyword>
<feature type="compositionally biased region" description="Polar residues" evidence="15">
    <location>
        <begin position="104"/>
        <end position="115"/>
    </location>
</feature>
<dbReference type="GO" id="GO:0010506">
    <property type="term" value="P:regulation of autophagy"/>
    <property type="evidence" value="ECO:0007669"/>
    <property type="project" value="TreeGrafter"/>
</dbReference>
<dbReference type="EC" id="3.4.19.12" evidence="14"/>
<dbReference type="InterPro" id="IPR018200">
    <property type="entry name" value="USP_CS"/>
</dbReference>
<accession>A0A674EVK1</accession>
<name>A0A674EVK1_SALTR</name>
<dbReference type="Gene3D" id="3.90.70.10">
    <property type="entry name" value="Cysteine proteinases"/>
    <property type="match status" value="1"/>
</dbReference>
<sequence>MYIFSLQYIFGEFSPDEINQFFVTPRCYVELPPFNDKVSCVSQSSVPYVPKLTDISSSAGEDYQRIEFGVDEVMDLEPVGVKDPLFKVSSTLNPQAPEFILGCQPSQKAPQTATALSPAADVPDGAQYNSLDVSDGPDGPDGPDSEPSAMDSNQNCQDGDGGPGSLGQRERKKKKKRPPGYYNYLEGSGPNSGGMGVDGPPGKGLVNGHALSGPHLGSQDMVAATDASAAVNQRTCDSPDESSLDFTSGAASLSDGKDAASSSSSSSSSQSSGVAEGGRTAEQQPENMAPESPELLGSGSPPATIATATTEEEEEARDSGVANGLTEPHAGISADRHKEASEPKSPASPAAPAANPLKSWASLFHNSKPLPGSPQAYVEVKNVVEVVAPSLAAVEQHEKAGEVKESPVHVSEDPMAPKLAELIENVKLIHKPVSLQPRGLINRGNWCYINATLQALIACPPMYHLLKSIPLFNDTQRPCTSTPMMDNFVRLVNEFSNMPVPSKAKQQAAGEKIIKDIRPGAPFEPNYIYRLLTLIKSSLSEKGRQEDAEEYLGFTLNGLHEEMLALKKLISPQEEKAPTPNGPESQSGVDDDAADKEEGSEDEWEQVGPRNKTSITRQADFVRTPITDIFGGHIRSVVYQQNSKESATLQPFFTLQLDIQSEKIRTVQEALETLVARESVQGYTTKTKQEIEISRRVTLEELPPVLVLHLKRFVFEKTGGCQKLIKNIDYPVDLEISKDLLSSGVRSKIFKGQRTYRLFAVVYHHGNSATGGHYTTDVFHIGLNGWLRIDDQAVKVINQYQVVKQTAERTAYLLYYRRVDLL</sequence>
<feature type="domain" description="USP" evidence="16">
    <location>
        <begin position="438"/>
        <end position="819"/>
    </location>
</feature>
<evidence type="ECO:0000256" key="6">
    <source>
        <dbReference type="ARBA" id="ARBA00022670"/>
    </source>
</evidence>
<dbReference type="InterPro" id="IPR050164">
    <property type="entry name" value="Peptidase_C19"/>
</dbReference>
<dbReference type="PROSITE" id="PS00973">
    <property type="entry name" value="USP_2"/>
    <property type="match status" value="1"/>
</dbReference>
<proteinExistence type="inferred from homology"/>
<keyword evidence="8 14" id="KW-0833">Ubl conjugation pathway</keyword>
<feature type="region of interest" description="Disordered" evidence="15">
    <location>
        <begin position="104"/>
        <end position="217"/>
    </location>
</feature>
<dbReference type="PROSITE" id="PS00972">
    <property type="entry name" value="USP_1"/>
    <property type="match status" value="1"/>
</dbReference>
<dbReference type="GO" id="GO:0005829">
    <property type="term" value="C:cytosol"/>
    <property type="evidence" value="ECO:0007669"/>
    <property type="project" value="TreeGrafter"/>
</dbReference>
<evidence type="ECO:0000256" key="11">
    <source>
        <dbReference type="ARBA" id="ARBA00023006"/>
    </source>
</evidence>
<evidence type="ECO:0000256" key="8">
    <source>
        <dbReference type="ARBA" id="ARBA00022786"/>
    </source>
</evidence>
<dbReference type="SUPFAM" id="SSF54001">
    <property type="entry name" value="Cysteine proteinases"/>
    <property type="match status" value="1"/>
</dbReference>
<dbReference type="AlphaFoldDB" id="A0A674EVK1"/>
<feature type="compositionally biased region" description="Low complexity" evidence="15">
    <location>
        <begin position="248"/>
        <end position="278"/>
    </location>
</feature>
<evidence type="ECO:0000256" key="13">
    <source>
        <dbReference type="ARBA" id="ARBA00023242"/>
    </source>
</evidence>
<comment type="similarity">
    <text evidence="4">Belongs to the peptidase C19 family. USP10 subfamily.</text>
</comment>
<keyword evidence="11" id="KW-0072">Autophagy</keyword>
<evidence type="ECO:0000256" key="10">
    <source>
        <dbReference type="ARBA" id="ARBA00022807"/>
    </source>
</evidence>
<evidence type="ECO:0000256" key="2">
    <source>
        <dbReference type="ARBA" id="ARBA00004123"/>
    </source>
</evidence>
<dbReference type="CDD" id="cd02257">
    <property type="entry name" value="Peptidase_C19"/>
    <property type="match status" value="1"/>
</dbReference>
<evidence type="ECO:0000256" key="14">
    <source>
        <dbReference type="RuleBase" id="RU366025"/>
    </source>
</evidence>
<dbReference type="PANTHER" id="PTHR24006">
    <property type="entry name" value="UBIQUITIN CARBOXYL-TERMINAL HYDROLASE"/>
    <property type="match status" value="1"/>
</dbReference>
<feature type="compositionally biased region" description="Gly residues" evidence="15">
    <location>
        <begin position="190"/>
        <end position="202"/>
    </location>
</feature>
<feature type="region of interest" description="Disordered" evidence="15">
    <location>
        <begin position="232"/>
        <end position="354"/>
    </location>
</feature>
<dbReference type="GO" id="GO:0004843">
    <property type="term" value="F:cysteine-type deubiquitinase activity"/>
    <property type="evidence" value="ECO:0007669"/>
    <property type="project" value="UniProtKB-UniRule"/>
</dbReference>
<dbReference type="PROSITE" id="PS50235">
    <property type="entry name" value="USP_3"/>
    <property type="match status" value="1"/>
</dbReference>
<feature type="compositionally biased region" description="Acidic residues" evidence="15">
    <location>
        <begin position="589"/>
        <end position="605"/>
    </location>
</feature>
<dbReference type="GO" id="GO:0016579">
    <property type="term" value="P:protein deubiquitination"/>
    <property type="evidence" value="ECO:0007669"/>
    <property type="project" value="InterPro"/>
</dbReference>
<evidence type="ECO:0000313" key="18">
    <source>
        <dbReference type="Proteomes" id="UP000472277"/>
    </source>
</evidence>
<evidence type="ECO:0000256" key="3">
    <source>
        <dbReference type="ARBA" id="ARBA00004496"/>
    </source>
</evidence>
<evidence type="ECO:0000259" key="16">
    <source>
        <dbReference type="PROSITE" id="PS50235"/>
    </source>
</evidence>
<dbReference type="InterPro" id="IPR028889">
    <property type="entry name" value="USP"/>
</dbReference>
<comment type="catalytic activity">
    <reaction evidence="1 14">
        <text>Thiol-dependent hydrolysis of ester, thioester, amide, peptide and isopeptide bonds formed by the C-terminal Gly of ubiquitin (a 76-residue protein attached to proteins as an intracellular targeting signal).</text>
        <dbReference type="EC" id="3.4.19.12"/>
    </reaction>
</comment>
<comment type="subcellular location">
    <subcellularLocation>
        <location evidence="3">Cytoplasm</location>
    </subcellularLocation>
    <subcellularLocation>
        <location evidence="2">Nucleus</location>
    </subcellularLocation>
</comment>
<dbReference type="GO" id="GO:0030330">
    <property type="term" value="P:DNA damage response, signal transduction by p53 class mediator"/>
    <property type="evidence" value="ECO:0007669"/>
    <property type="project" value="TreeGrafter"/>
</dbReference>
<dbReference type="FunFam" id="3.90.70.10:FF:000015">
    <property type="entry name" value="Ubiquitin specific peptidase 10"/>
    <property type="match status" value="1"/>
</dbReference>
<dbReference type="GO" id="GO:0006508">
    <property type="term" value="P:proteolysis"/>
    <property type="evidence" value="ECO:0007669"/>
    <property type="project" value="UniProtKB-KW"/>
</dbReference>
<feature type="region of interest" description="Disordered" evidence="15">
    <location>
        <begin position="573"/>
        <end position="618"/>
    </location>
</feature>
<keyword evidence="13" id="KW-0539">Nucleus</keyword>
<dbReference type="Proteomes" id="UP000472277">
    <property type="component" value="Chromosome 29"/>
</dbReference>
<feature type="compositionally biased region" description="Low complexity" evidence="15">
    <location>
        <begin position="343"/>
        <end position="354"/>
    </location>
</feature>
<keyword evidence="10 14" id="KW-0788">Thiol protease</keyword>
<dbReference type="GO" id="GO:0006281">
    <property type="term" value="P:DNA repair"/>
    <property type="evidence" value="ECO:0007669"/>
    <property type="project" value="UniProtKB-KW"/>
</dbReference>
<evidence type="ECO:0000256" key="15">
    <source>
        <dbReference type="SAM" id="MobiDB-lite"/>
    </source>
</evidence>
<keyword evidence="5" id="KW-0963">Cytoplasm</keyword>
<reference evidence="17" key="1">
    <citation type="submission" date="2025-08" db="UniProtKB">
        <authorList>
            <consortium name="Ensembl"/>
        </authorList>
    </citation>
    <scope>IDENTIFICATION</scope>
</reference>
<dbReference type="GeneTree" id="ENSGT00550000074994"/>
<dbReference type="InterPro" id="IPR038765">
    <property type="entry name" value="Papain-like_cys_pep_sf"/>
</dbReference>
<evidence type="ECO:0000256" key="9">
    <source>
        <dbReference type="ARBA" id="ARBA00022801"/>
    </source>
</evidence>
<organism evidence="17 18">
    <name type="scientific">Salmo trutta</name>
    <name type="common">Brown trout</name>
    <dbReference type="NCBI Taxonomy" id="8032"/>
    <lineage>
        <taxon>Eukaryota</taxon>
        <taxon>Metazoa</taxon>
        <taxon>Chordata</taxon>
        <taxon>Craniata</taxon>
        <taxon>Vertebrata</taxon>
        <taxon>Euteleostomi</taxon>
        <taxon>Actinopterygii</taxon>
        <taxon>Neopterygii</taxon>
        <taxon>Teleostei</taxon>
        <taxon>Protacanthopterygii</taxon>
        <taxon>Salmoniformes</taxon>
        <taxon>Salmonidae</taxon>
        <taxon>Salmoninae</taxon>
        <taxon>Salmo</taxon>
    </lineage>
</organism>
<dbReference type="Pfam" id="PF00443">
    <property type="entry name" value="UCH"/>
    <property type="match status" value="1"/>
</dbReference>
<evidence type="ECO:0000256" key="5">
    <source>
        <dbReference type="ARBA" id="ARBA00022490"/>
    </source>
</evidence>
<evidence type="ECO:0000256" key="4">
    <source>
        <dbReference type="ARBA" id="ARBA00005427"/>
    </source>
</evidence>
<evidence type="ECO:0000256" key="7">
    <source>
        <dbReference type="ARBA" id="ARBA00022763"/>
    </source>
</evidence>
<dbReference type="GO" id="GO:0006914">
    <property type="term" value="P:autophagy"/>
    <property type="evidence" value="ECO:0007669"/>
    <property type="project" value="UniProtKB-KW"/>
</dbReference>
<dbReference type="PANTHER" id="PTHR24006:SF687">
    <property type="entry name" value="UBIQUITIN CARBOXYL-TERMINAL HYDROLASE 10"/>
    <property type="match status" value="1"/>
</dbReference>
<protein>
    <recommendedName>
        <fullName evidence="14">Ubiquitin carboxyl-terminal hydrolase</fullName>
        <ecNumber evidence="14">3.4.19.12</ecNumber>
    </recommendedName>
</protein>
<gene>
    <name evidence="17" type="primary">USP10</name>
    <name evidence="17" type="synonym">LOC115167256</name>
</gene>
<dbReference type="Ensembl" id="ENSSTUT00000119735.1">
    <property type="protein sequence ID" value="ENSSTUP00000111844.1"/>
    <property type="gene ID" value="ENSSTUG00000049427.1"/>
</dbReference>
<evidence type="ECO:0000256" key="12">
    <source>
        <dbReference type="ARBA" id="ARBA00023204"/>
    </source>
</evidence>
<dbReference type="InterPro" id="IPR001394">
    <property type="entry name" value="Peptidase_C19_UCH"/>
</dbReference>
<dbReference type="GO" id="GO:0005634">
    <property type="term" value="C:nucleus"/>
    <property type="evidence" value="ECO:0007669"/>
    <property type="project" value="UniProtKB-SubCell"/>
</dbReference>
<reference evidence="17" key="2">
    <citation type="submission" date="2025-09" db="UniProtKB">
        <authorList>
            <consortium name="Ensembl"/>
        </authorList>
    </citation>
    <scope>IDENTIFICATION</scope>
</reference>
<evidence type="ECO:0000256" key="1">
    <source>
        <dbReference type="ARBA" id="ARBA00000707"/>
    </source>
</evidence>